<accession>A0A218WPX9</accession>
<evidence type="ECO:0000313" key="3">
    <source>
        <dbReference type="Proteomes" id="UP000197138"/>
    </source>
</evidence>
<evidence type="ECO:0000313" key="2">
    <source>
        <dbReference type="EMBL" id="OWM74281.1"/>
    </source>
</evidence>
<protein>
    <submittedName>
        <fullName evidence="2">Uncharacterized protein</fullName>
    </submittedName>
</protein>
<evidence type="ECO:0000256" key="1">
    <source>
        <dbReference type="SAM" id="MobiDB-lite"/>
    </source>
</evidence>
<feature type="compositionally biased region" description="Basic and acidic residues" evidence="1">
    <location>
        <begin position="7"/>
        <end position="20"/>
    </location>
</feature>
<feature type="region of interest" description="Disordered" evidence="1">
    <location>
        <begin position="1"/>
        <end position="73"/>
    </location>
</feature>
<comment type="caution">
    <text evidence="2">The sequence shown here is derived from an EMBL/GenBank/DDBJ whole genome shotgun (WGS) entry which is preliminary data.</text>
</comment>
<dbReference type="AlphaFoldDB" id="A0A218WPX9"/>
<name>A0A218WPX9_PUNGR</name>
<organism evidence="2 3">
    <name type="scientific">Punica granatum</name>
    <name type="common">Pomegranate</name>
    <dbReference type="NCBI Taxonomy" id="22663"/>
    <lineage>
        <taxon>Eukaryota</taxon>
        <taxon>Viridiplantae</taxon>
        <taxon>Streptophyta</taxon>
        <taxon>Embryophyta</taxon>
        <taxon>Tracheophyta</taxon>
        <taxon>Spermatophyta</taxon>
        <taxon>Magnoliopsida</taxon>
        <taxon>eudicotyledons</taxon>
        <taxon>Gunneridae</taxon>
        <taxon>Pentapetalae</taxon>
        <taxon>rosids</taxon>
        <taxon>malvids</taxon>
        <taxon>Myrtales</taxon>
        <taxon>Lythraceae</taxon>
        <taxon>Punica</taxon>
    </lineage>
</organism>
<reference evidence="3" key="1">
    <citation type="journal article" date="2017" name="Plant J.">
        <title>The pomegranate (Punica granatum L.) genome and the genomics of punicalagin biosynthesis.</title>
        <authorList>
            <person name="Qin G."/>
            <person name="Xu C."/>
            <person name="Ming R."/>
            <person name="Tang H."/>
            <person name="Guyot R."/>
            <person name="Kramer E.M."/>
            <person name="Hu Y."/>
            <person name="Yi X."/>
            <person name="Qi Y."/>
            <person name="Xu X."/>
            <person name="Gao Z."/>
            <person name="Pan H."/>
            <person name="Jian J."/>
            <person name="Tian Y."/>
            <person name="Yue Z."/>
            <person name="Xu Y."/>
        </authorList>
    </citation>
    <scope>NUCLEOTIDE SEQUENCE [LARGE SCALE GENOMIC DNA]</scope>
    <source>
        <strain evidence="3">cv. Dabenzi</strain>
    </source>
</reference>
<gene>
    <name evidence="2" type="ORF">CDL15_Pgr008595</name>
</gene>
<proteinExistence type="predicted"/>
<dbReference type="EMBL" id="MTKT01003794">
    <property type="protein sequence ID" value="OWM74281.1"/>
    <property type="molecule type" value="Genomic_DNA"/>
</dbReference>
<dbReference type="Proteomes" id="UP000197138">
    <property type="component" value="Unassembled WGS sequence"/>
</dbReference>
<sequence>MLGKALVTRETKEEEAETFRLEASLPPIIHSDPNRSKTGRIQTDLTGSYPTRPELGRSQPGPARTLPDLDEHRPSLSGSMEVAVELKAEEQQFGLLQCSNHDIRDKFVLGSTMPPRRTANQCRVAEEDELDQRIEQIIDIRLVVVLERRLDVVVDRLGEKMGAQMETRQEVDPRRGRVPNSTANLEEIEYDSNSEGDATLFSEEDPSDETFFVAGGDGEAEYHEDDNLFIAIVFLN</sequence>
<feature type="compositionally biased region" description="Polar residues" evidence="1">
    <location>
        <begin position="39"/>
        <end position="49"/>
    </location>
</feature>